<evidence type="ECO:0000313" key="11">
    <source>
        <dbReference type="EMBL" id="KAL0830165.1"/>
    </source>
</evidence>
<dbReference type="SUPFAM" id="SSF53474">
    <property type="entry name" value="alpha/beta-Hydrolases"/>
    <property type="match status" value="1"/>
</dbReference>
<evidence type="ECO:0000256" key="8">
    <source>
        <dbReference type="PIRSR" id="PIRSR000862-1"/>
    </source>
</evidence>
<evidence type="ECO:0000256" key="7">
    <source>
        <dbReference type="PIRNR" id="PIRNR000862"/>
    </source>
</evidence>
<dbReference type="AlphaFoldDB" id="A0ABD0SWU2"/>
<protein>
    <recommendedName>
        <fullName evidence="7">Lipase</fullName>
    </recommendedName>
</protein>
<dbReference type="InterPro" id="IPR006693">
    <property type="entry name" value="AB_hydrolase_lipase"/>
</dbReference>
<feature type="active site" description="Nucleophile" evidence="8">
    <location>
        <position position="171"/>
    </location>
</feature>
<feature type="signal peptide" evidence="9">
    <location>
        <begin position="1"/>
        <end position="20"/>
    </location>
</feature>
<keyword evidence="3 7" id="KW-0378">Hydrolase</keyword>
<feature type="chain" id="PRO_5044814260" description="Lipase" evidence="9">
    <location>
        <begin position="21"/>
        <end position="400"/>
    </location>
</feature>
<evidence type="ECO:0000256" key="2">
    <source>
        <dbReference type="ARBA" id="ARBA00022729"/>
    </source>
</evidence>
<evidence type="ECO:0000256" key="6">
    <source>
        <dbReference type="ARBA" id="ARBA00023180"/>
    </source>
</evidence>
<dbReference type="PANTHER" id="PTHR11005">
    <property type="entry name" value="LYSOSOMAL ACID LIPASE-RELATED"/>
    <property type="match status" value="1"/>
</dbReference>
<dbReference type="InterPro" id="IPR025483">
    <property type="entry name" value="Lipase_euk"/>
</dbReference>
<organism evidence="11 12">
    <name type="scientific">Loxostege sticticalis</name>
    <name type="common">Beet webworm moth</name>
    <dbReference type="NCBI Taxonomy" id="481309"/>
    <lineage>
        <taxon>Eukaryota</taxon>
        <taxon>Metazoa</taxon>
        <taxon>Ecdysozoa</taxon>
        <taxon>Arthropoda</taxon>
        <taxon>Hexapoda</taxon>
        <taxon>Insecta</taxon>
        <taxon>Pterygota</taxon>
        <taxon>Neoptera</taxon>
        <taxon>Endopterygota</taxon>
        <taxon>Lepidoptera</taxon>
        <taxon>Glossata</taxon>
        <taxon>Ditrysia</taxon>
        <taxon>Pyraloidea</taxon>
        <taxon>Crambidae</taxon>
        <taxon>Pyraustinae</taxon>
        <taxon>Loxostege</taxon>
    </lineage>
</organism>
<dbReference type="FunFam" id="3.40.50.1820:FF:000057">
    <property type="entry name" value="Lipase"/>
    <property type="match status" value="1"/>
</dbReference>
<proteinExistence type="inferred from homology"/>
<comment type="caution">
    <text evidence="11">The sequence shown here is derived from an EMBL/GenBank/DDBJ whole genome shotgun (WGS) entry which is preliminary data.</text>
</comment>
<keyword evidence="5" id="KW-0443">Lipid metabolism</keyword>
<dbReference type="EMBL" id="JBEDNZ010000014">
    <property type="protein sequence ID" value="KAL0830165.1"/>
    <property type="molecule type" value="Genomic_DNA"/>
</dbReference>
<dbReference type="InterPro" id="IPR029058">
    <property type="entry name" value="AB_hydrolase_fold"/>
</dbReference>
<feature type="domain" description="Partial AB-hydrolase lipase" evidence="10">
    <location>
        <begin position="30"/>
        <end position="96"/>
    </location>
</feature>
<dbReference type="Pfam" id="PF04083">
    <property type="entry name" value="Abhydro_lipase"/>
    <property type="match status" value="1"/>
</dbReference>
<dbReference type="Proteomes" id="UP001549921">
    <property type="component" value="Unassembled WGS sequence"/>
</dbReference>
<evidence type="ECO:0000256" key="3">
    <source>
        <dbReference type="ARBA" id="ARBA00022801"/>
    </source>
</evidence>
<gene>
    <name evidence="11" type="ORF">ABMA28_003622</name>
</gene>
<name>A0ABD0SWU2_LOXSC</name>
<keyword evidence="6" id="KW-0325">Glycoprotein</keyword>
<reference evidence="11 12" key="1">
    <citation type="submission" date="2024-06" db="EMBL/GenBank/DDBJ databases">
        <title>A chromosome-level genome assembly of beet webworm, Loxostege sticticalis.</title>
        <authorList>
            <person name="Zhang Y."/>
        </authorList>
    </citation>
    <scope>NUCLEOTIDE SEQUENCE [LARGE SCALE GENOMIC DNA]</scope>
    <source>
        <strain evidence="11">AQ028</strain>
        <tissue evidence="11">Male pupae</tissue>
    </source>
</reference>
<dbReference type="GO" id="GO:0016787">
    <property type="term" value="F:hydrolase activity"/>
    <property type="evidence" value="ECO:0007669"/>
    <property type="project" value="UniProtKB-KW"/>
</dbReference>
<evidence type="ECO:0000256" key="5">
    <source>
        <dbReference type="ARBA" id="ARBA00023098"/>
    </source>
</evidence>
<evidence type="ECO:0000256" key="9">
    <source>
        <dbReference type="SAM" id="SignalP"/>
    </source>
</evidence>
<feature type="active site" description="Charge relay system" evidence="8">
    <location>
        <position position="334"/>
    </location>
</feature>
<feature type="active site" description="Charge relay system" evidence="8">
    <location>
        <position position="369"/>
    </location>
</feature>
<keyword evidence="2 9" id="KW-0732">Signal</keyword>
<evidence type="ECO:0000259" key="10">
    <source>
        <dbReference type="Pfam" id="PF04083"/>
    </source>
</evidence>
<evidence type="ECO:0000256" key="1">
    <source>
        <dbReference type="ARBA" id="ARBA00010701"/>
    </source>
</evidence>
<accession>A0ABD0SWU2</accession>
<comment type="similarity">
    <text evidence="1 7">Belongs to the AB hydrolase superfamily. Lipase family.</text>
</comment>
<evidence type="ECO:0000313" key="12">
    <source>
        <dbReference type="Proteomes" id="UP001549921"/>
    </source>
</evidence>
<dbReference type="Gene3D" id="3.40.50.1820">
    <property type="entry name" value="alpha/beta hydrolase"/>
    <property type="match status" value="1"/>
</dbReference>
<dbReference type="GO" id="GO:0016042">
    <property type="term" value="P:lipid catabolic process"/>
    <property type="evidence" value="ECO:0007669"/>
    <property type="project" value="UniProtKB-KW"/>
</dbReference>
<sequence>MGSIQLCAIVLCALFYVCCAQLRREAYATVPQLIASSGYPVEKHRVTTEDGYVLQIFRIPAGRRSARRTGSTNAKGKRAVVMFHGLFGNSGNFVLMGPRNSLAYILADAGYDVWLANLRGNLYTAHKNLTRNDAAFWDFSFHEHGKYDAPAIIDKILNITGLSKIFYVGHSMGTTTFFTMISQRPEYNDKLVAFVAMAPAVYLDHLKMIANFFLKSFDLISVLRRRGYNSLSIRPDMLALFAGSFCTARQPQTDICMRILYAIVGEDYDLNPWDMVPTLVSSMHPASFRQLEHFGKIALTGTFTSWENGLWGEVKPYKIENVKIPVTILYGMNDQLTEKSQVMRLADQLNSTGVLESLQPGGGWPKFNHLDFIFAKDVGKMVNKPLVEHIGELYNKYYNE</sequence>
<evidence type="ECO:0000256" key="4">
    <source>
        <dbReference type="ARBA" id="ARBA00022963"/>
    </source>
</evidence>
<dbReference type="PIRSF" id="PIRSF000862">
    <property type="entry name" value="Steryl_ester_lip"/>
    <property type="match status" value="1"/>
</dbReference>
<keyword evidence="4 7" id="KW-0442">Lipid degradation</keyword>